<name>A0A411ZKV2_9FIRM</name>
<dbReference type="Proteomes" id="UP000284662">
    <property type="component" value="Unassembled WGS sequence"/>
</dbReference>
<dbReference type="EMBL" id="QRST01000022">
    <property type="protein sequence ID" value="RGQ03457.1"/>
    <property type="molecule type" value="Genomic_DNA"/>
</dbReference>
<reference evidence="2 3" key="1">
    <citation type="submission" date="2018-08" db="EMBL/GenBank/DDBJ databases">
        <title>A genome reference for cultivated species of the human gut microbiota.</title>
        <authorList>
            <person name="Zou Y."/>
            <person name="Xue W."/>
            <person name="Luo G."/>
        </authorList>
    </citation>
    <scope>NUCLEOTIDE SEQUENCE [LARGE SCALE GENOMIC DNA]</scope>
    <source>
        <strain evidence="2 3">AF29-2</strain>
    </source>
</reference>
<feature type="coiled-coil region" evidence="1">
    <location>
        <begin position="150"/>
        <end position="177"/>
    </location>
</feature>
<keyword evidence="1" id="KW-0175">Coiled coil</keyword>
<comment type="caution">
    <text evidence="2">The sequence shown here is derived from an EMBL/GenBank/DDBJ whole genome shotgun (WGS) entry which is preliminary data.</text>
</comment>
<evidence type="ECO:0000256" key="1">
    <source>
        <dbReference type="SAM" id="Coils"/>
    </source>
</evidence>
<dbReference type="RefSeq" id="WP_117976985.1">
    <property type="nucleotide sequence ID" value="NZ_QRST01000022.1"/>
</dbReference>
<sequence length="183" mass="21659">MTEVLRKDNNIYVKSYYDNDFVIAAKQINGKWENPYWVFDEENMDLVEKIVLKHYGYKLGDDIVKIEYKAEDFTYENLVIVGTKKTVERRRRRTPVNLFDTIVVSGGFNDWSGSERNPQLGTDYGTVLRTTISKSFLNMLTDKEKSKIKVIETKLKKDELLQEKERLEKRLIEIDMLLKQFEN</sequence>
<protein>
    <submittedName>
        <fullName evidence="2">Uncharacterized protein</fullName>
    </submittedName>
</protein>
<gene>
    <name evidence="2" type="ORF">DWZ11_09605</name>
</gene>
<proteinExistence type="predicted"/>
<dbReference type="AlphaFoldDB" id="A0A411ZKV2"/>
<evidence type="ECO:0000313" key="3">
    <source>
        <dbReference type="Proteomes" id="UP000284662"/>
    </source>
</evidence>
<organism evidence="2 3">
    <name type="scientific">Megamonas rupellensis</name>
    <dbReference type="NCBI Taxonomy" id="491921"/>
    <lineage>
        <taxon>Bacteria</taxon>
        <taxon>Bacillati</taxon>
        <taxon>Bacillota</taxon>
        <taxon>Negativicutes</taxon>
        <taxon>Selenomonadales</taxon>
        <taxon>Selenomonadaceae</taxon>
        <taxon>Megamonas</taxon>
    </lineage>
</organism>
<accession>A0A411ZKV2</accession>
<evidence type="ECO:0000313" key="2">
    <source>
        <dbReference type="EMBL" id="RGQ03457.1"/>
    </source>
</evidence>